<sequence length="183" mass="20152">MLLDMEPRVTLSEEIGPQGEWTAEMTWYDDDRRGPSQVVIRPTDPDKRPAGGLSSTVLREVDFAAAVDAVRKIEQHPDLEMVIDFATVGGELRELSARGLTDEYLVWLSFVYCAASQEKPDSGPVEYLAEITGKSPAAIKSHLWHASRNGFLIRTPGRRGGQITDKARAALMPPSGRNVTSET</sequence>
<evidence type="ECO:0008006" key="6">
    <source>
        <dbReference type="Google" id="ProtNLM"/>
    </source>
</evidence>
<dbReference type="EMBL" id="AP022583">
    <property type="protein sequence ID" value="BBY06024.1"/>
    <property type="molecule type" value="Genomic_DNA"/>
</dbReference>
<reference evidence="3 4" key="1">
    <citation type="submission" date="2017-02" db="EMBL/GenBank/DDBJ databases">
        <title>The new phylogeny of genus Mycobacterium.</title>
        <authorList>
            <person name="Tortoli E."/>
            <person name="Trovato A."/>
            <person name="Cirillo D.M."/>
        </authorList>
    </citation>
    <scope>NUCLEOTIDE SEQUENCE [LARGE SCALE GENOMIC DNA]</scope>
    <source>
        <strain evidence="3 4">DSM 45145</strain>
    </source>
</reference>
<protein>
    <recommendedName>
        <fullName evidence="6">DNA-binding protein</fullName>
    </recommendedName>
</protein>
<proteinExistence type="predicted"/>
<dbReference type="EMBL" id="MVIC01000046">
    <property type="protein sequence ID" value="ORB11639.1"/>
    <property type="molecule type" value="Genomic_DNA"/>
</dbReference>
<organism evidence="2 5">
    <name type="scientific">Mycobacterium noviomagense</name>
    <dbReference type="NCBI Taxonomy" id="459858"/>
    <lineage>
        <taxon>Bacteria</taxon>
        <taxon>Bacillati</taxon>
        <taxon>Actinomycetota</taxon>
        <taxon>Actinomycetes</taxon>
        <taxon>Mycobacteriales</taxon>
        <taxon>Mycobacteriaceae</taxon>
        <taxon>Mycobacterium</taxon>
    </lineage>
</organism>
<evidence type="ECO:0000313" key="5">
    <source>
        <dbReference type="Proteomes" id="UP000466894"/>
    </source>
</evidence>
<gene>
    <name evidence="3" type="ORF">BST37_18730</name>
    <name evidence="2" type="ORF">MNVI_13420</name>
</gene>
<evidence type="ECO:0000256" key="1">
    <source>
        <dbReference type="SAM" id="MobiDB-lite"/>
    </source>
</evidence>
<evidence type="ECO:0000313" key="3">
    <source>
        <dbReference type="EMBL" id="ORB11639.1"/>
    </source>
</evidence>
<name>A0A7I7PBP4_9MYCO</name>
<dbReference type="Proteomes" id="UP000192374">
    <property type="component" value="Unassembled WGS sequence"/>
</dbReference>
<dbReference type="AlphaFoldDB" id="A0A7I7PBP4"/>
<reference evidence="2 5" key="2">
    <citation type="journal article" date="2019" name="Emerg. Microbes Infect.">
        <title>Comprehensive subspecies identification of 175 nontuberculous mycobacteria species based on 7547 genomic profiles.</title>
        <authorList>
            <person name="Matsumoto Y."/>
            <person name="Kinjo T."/>
            <person name="Motooka D."/>
            <person name="Nabeya D."/>
            <person name="Jung N."/>
            <person name="Uechi K."/>
            <person name="Horii T."/>
            <person name="Iida T."/>
            <person name="Fujita J."/>
            <person name="Nakamura S."/>
        </authorList>
    </citation>
    <scope>NUCLEOTIDE SEQUENCE [LARGE SCALE GENOMIC DNA]</scope>
    <source>
        <strain evidence="2 5">JCM 16367</strain>
    </source>
</reference>
<evidence type="ECO:0000313" key="4">
    <source>
        <dbReference type="Proteomes" id="UP000192374"/>
    </source>
</evidence>
<keyword evidence="4" id="KW-1185">Reference proteome</keyword>
<feature type="region of interest" description="Disordered" evidence="1">
    <location>
        <begin position="32"/>
        <end position="53"/>
    </location>
</feature>
<evidence type="ECO:0000313" key="2">
    <source>
        <dbReference type="EMBL" id="BBY06024.1"/>
    </source>
</evidence>
<dbReference type="OrthoDB" id="4548731at2"/>
<accession>A0A7I7PBP4</accession>
<reference evidence="2" key="3">
    <citation type="submission" date="2020-02" db="EMBL/GenBank/DDBJ databases">
        <authorList>
            <person name="Matsumoto Y."/>
            <person name="Motooka D."/>
            <person name="Nakamura S."/>
        </authorList>
    </citation>
    <scope>NUCLEOTIDE SEQUENCE</scope>
    <source>
        <strain evidence="2">JCM 16367</strain>
    </source>
</reference>
<dbReference type="Proteomes" id="UP000466894">
    <property type="component" value="Chromosome"/>
</dbReference>
<dbReference type="KEGG" id="mnv:MNVI_13420"/>